<dbReference type="SUPFAM" id="SSF53649">
    <property type="entry name" value="Alkaline phosphatase-like"/>
    <property type="match status" value="1"/>
</dbReference>
<dbReference type="InterPro" id="IPR017850">
    <property type="entry name" value="Alkaline_phosphatase_core_sf"/>
</dbReference>
<evidence type="ECO:0000313" key="3">
    <source>
        <dbReference type="WBParaSite" id="Pan_g5440.t1"/>
    </source>
</evidence>
<dbReference type="AlphaFoldDB" id="A0A7E4W0J9"/>
<dbReference type="InterPro" id="IPR004245">
    <property type="entry name" value="DUF229"/>
</dbReference>
<sequence length="652" mass="74489">MQSGVVIIILLVTACLLVLFIDSVIDNPVKYEYTKSVDIPGPAPWYPTLKSANFPPPLNASEVFVPEPRRNYIGIAFDECDLPHLDPWDPSIEKLVEVDNTPKTCEPSLKQHTILQNGVLIKTTNDNETTCAYRCLQPVNDYLLSYDVWQNITDEATPECDIVETKCFDNAGSSDSPFYEFMHAQVYRNETLKKKENATLPSVHVIIVDSVSHSSFIRMQPRTYYELMSNYEAIPFPHLNKIAVNSRQNALAIFFGKSQQRIHKSRVSVGYESDYSKDADCVKHLDNDQWIGKRFKEAGYTTMMCDDWAMGPFNWPDCKGFLKKATDHMMKPFQLKVEAKDYKNQNISYNVYNGVCKETYETLMEYLDDFIGAYPDEPTFSLTWNIEVAHNNNSHLHHADNYFYNFFKRNEEKLNNSFVFILGDHGLRYGDLRKTPIGEIEDNNPFLLMTLPYSLRNDPKIMPTVRQNARQLITHYDLYATFVDIARPIDNSTTPDKLIMHGSSLLRPLPQPRTCDRLRVPFEHCICQRTKTDSSDYSELGKMAAVKMVAEMNQAVKSDLKIKDICVPLALNQTAPINVEPMNAKNQFSVYKITYSVTPGDGQFWGMATREDGKIKIISARFPRLNAYAKTAFCAKGSAFAAYCYCKSLLKS</sequence>
<feature type="chain" id="PRO_5028907412" evidence="1">
    <location>
        <begin position="27"/>
        <end position="652"/>
    </location>
</feature>
<dbReference type="CDD" id="cd16021">
    <property type="entry name" value="ALP_like"/>
    <property type="match status" value="1"/>
</dbReference>
<keyword evidence="2" id="KW-1185">Reference proteome</keyword>
<protein>
    <submittedName>
        <fullName evidence="3">Sulfatase domain-containing protein</fullName>
    </submittedName>
</protein>
<proteinExistence type="predicted"/>
<dbReference type="PANTHER" id="PTHR10974">
    <property type="entry name" value="FI08016P-RELATED"/>
    <property type="match status" value="1"/>
</dbReference>
<accession>A0A7E4W0J9</accession>
<evidence type="ECO:0000313" key="2">
    <source>
        <dbReference type="Proteomes" id="UP000492821"/>
    </source>
</evidence>
<dbReference type="WBParaSite" id="Pan_g5440.t1">
    <property type="protein sequence ID" value="Pan_g5440.t1"/>
    <property type="gene ID" value="Pan_g5440"/>
</dbReference>
<dbReference type="Proteomes" id="UP000492821">
    <property type="component" value="Unassembled WGS sequence"/>
</dbReference>
<name>A0A7E4W0J9_PANRE</name>
<reference evidence="3" key="2">
    <citation type="submission" date="2020-10" db="UniProtKB">
        <authorList>
            <consortium name="WormBaseParasite"/>
        </authorList>
    </citation>
    <scope>IDENTIFICATION</scope>
</reference>
<reference evidence="2" key="1">
    <citation type="journal article" date="2013" name="Genetics">
        <title>The draft genome and transcriptome of Panagrellus redivivus are shaped by the harsh demands of a free-living lifestyle.</title>
        <authorList>
            <person name="Srinivasan J."/>
            <person name="Dillman A.R."/>
            <person name="Macchietto M.G."/>
            <person name="Heikkinen L."/>
            <person name="Lakso M."/>
            <person name="Fracchia K.M."/>
            <person name="Antoshechkin I."/>
            <person name="Mortazavi A."/>
            <person name="Wong G."/>
            <person name="Sternberg P.W."/>
        </authorList>
    </citation>
    <scope>NUCLEOTIDE SEQUENCE [LARGE SCALE GENOMIC DNA]</scope>
    <source>
        <strain evidence="2">MT8872</strain>
    </source>
</reference>
<dbReference type="Pfam" id="PF02995">
    <property type="entry name" value="DUF229"/>
    <property type="match status" value="1"/>
</dbReference>
<feature type="signal peptide" evidence="1">
    <location>
        <begin position="1"/>
        <end position="26"/>
    </location>
</feature>
<dbReference type="PANTHER" id="PTHR10974:SF75">
    <property type="entry name" value="SULFATASE DOMAIN-CONTAINING PROTEIN"/>
    <property type="match status" value="1"/>
</dbReference>
<evidence type="ECO:0000256" key="1">
    <source>
        <dbReference type="SAM" id="SignalP"/>
    </source>
</evidence>
<keyword evidence="1" id="KW-0732">Signal</keyword>
<dbReference type="GO" id="GO:0005615">
    <property type="term" value="C:extracellular space"/>
    <property type="evidence" value="ECO:0007669"/>
    <property type="project" value="TreeGrafter"/>
</dbReference>
<dbReference type="Gene3D" id="3.40.720.10">
    <property type="entry name" value="Alkaline Phosphatase, subunit A"/>
    <property type="match status" value="1"/>
</dbReference>
<organism evidence="2 3">
    <name type="scientific">Panagrellus redivivus</name>
    <name type="common">Microworm</name>
    <dbReference type="NCBI Taxonomy" id="6233"/>
    <lineage>
        <taxon>Eukaryota</taxon>
        <taxon>Metazoa</taxon>
        <taxon>Ecdysozoa</taxon>
        <taxon>Nematoda</taxon>
        <taxon>Chromadorea</taxon>
        <taxon>Rhabditida</taxon>
        <taxon>Tylenchina</taxon>
        <taxon>Panagrolaimomorpha</taxon>
        <taxon>Panagrolaimoidea</taxon>
        <taxon>Panagrolaimidae</taxon>
        <taxon>Panagrellus</taxon>
    </lineage>
</organism>